<evidence type="ECO:0000259" key="6">
    <source>
        <dbReference type="PROSITE" id="PS50112"/>
    </source>
</evidence>
<dbReference type="NCBIfam" id="TIGR00229">
    <property type="entry name" value="sensory_box"/>
    <property type="match status" value="1"/>
</dbReference>
<evidence type="ECO:0000259" key="7">
    <source>
        <dbReference type="PROSITE" id="PS50885"/>
    </source>
</evidence>
<dbReference type="GO" id="GO:0004888">
    <property type="term" value="F:transmembrane signaling receptor activity"/>
    <property type="evidence" value="ECO:0007669"/>
    <property type="project" value="InterPro"/>
</dbReference>
<feature type="domain" description="Methyl-accepting transducer" evidence="5">
    <location>
        <begin position="250"/>
        <end position="486"/>
    </location>
</feature>
<gene>
    <name evidence="8" type="ORF">Ga0061063_0970</name>
</gene>
<organism evidence="8 9">
    <name type="scientific">Gulbenkiania indica</name>
    <dbReference type="NCBI Taxonomy" id="375574"/>
    <lineage>
        <taxon>Bacteria</taxon>
        <taxon>Pseudomonadati</taxon>
        <taxon>Pseudomonadota</taxon>
        <taxon>Betaproteobacteria</taxon>
        <taxon>Neisseriales</taxon>
        <taxon>Chromobacteriaceae</taxon>
        <taxon>Gulbenkiania</taxon>
    </lineage>
</organism>
<keyword evidence="2 4" id="KW-0807">Transducer</keyword>
<keyword evidence="9" id="KW-1185">Reference proteome</keyword>
<dbReference type="Pfam" id="PF00015">
    <property type="entry name" value="MCPsignal"/>
    <property type="match status" value="1"/>
</dbReference>
<evidence type="ECO:0000259" key="5">
    <source>
        <dbReference type="PROSITE" id="PS50111"/>
    </source>
</evidence>
<dbReference type="Gene3D" id="1.10.287.950">
    <property type="entry name" value="Methyl-accepting chemotaxis protein"/>
    <property type="match status" value="1"/>
</dbReference>
<dbReference type="GO" id="GO:0016020">
    <property type="term" value="C:membrane"/>
    <property type="evidence" value="ECO:0007669"/>
    <property type="project" value="UniProtKB-SubCell"/>
</dbReference>
<sequence>MKKNLPVTGVERPFTEGIIVTRTDLKGIITHANDRFVEISGFSREELVGRNHNIVRHPDMPPVLFQDLWDTVRQHRPWRGLVKNRCKNGDHYWVDALIVPVQQHGQTIGFMSVRAPASRKAVAEAERSYPLYMKGQALPRPRRKGVEEKHVRLAWGLASASLFGACALATGPLAGGLAVTGMVLSGGWLWFEHNRAGALQALLKVCDHIPEGRLTAPLEINGRGDCGRLETALATMQVQLKVVIDDLQMTARQVADGSARTRGALEEILRRTEAGNLNVTEMSAAVEELSASIEQVAQNAGDTASLSEISRDTIVSGTRQLDVVRQRTLDAARAVEDAQTRISALSQAISNISRVTQTIHDIADQTNLLALNAAIEAARAGETGRGFAVVADEVRKLAERTSVSTDEINQLVADVQHAASGTIDAMEVVTRETRAGTEVQTRTAAEFESVRSTAVSVHGMMQEIAATNAQQSAAAGTLSSQMVDIASHFDESHRRLGEARGAVETLAGQAEALASRVAHFELEAGRG</sequence>
<evidence type="ECO:0000256" key="4">
    <source>
        <dbReference type="PROSITE-ProRule" id="PRU00284"/>
    </source>
</evidence>
<dbReference type="Pfam" id="PF08447">
    <property type="entry name" value="PAS_3"/>
    <property type="match status" value="1"/>
</dbReference>
<dbReference type="PROSITE" id="PS50111">
    <property type="entry name" value="CHEMOTAXIS_TRANSDUC_2"/>
    <property type="match status" value="1"/>
</dbReference>
<dbReference type="STRING" id="375574.GCA_001418035_00762"/>
<dbReference type="GO" id="GO:0007165">
    <property type="term" value="P:signal transduction"/>
    <property type="evidence" value="ECO:0007669"/>
    <property type="project" value="UniProtKB-KW"/>
</dbReference>
<dbReference type="PANTHER" id="PTHR32089">
    <property type="entry name" value="METHYL-ACCEPTING CHEMOTAXIS PROTEIN MCPB"/>
    <property type="match status" value="1"/>
</dbReference>
<dbReference type="InterPro" id="IPR035965">
    <property type="entry name" value="PAS-like_dom_sf"/>
</dbReference>
<dbReference type="InterPro" id="IPR003660">
    <property type="entry name" value="HAMP_dom"/>
</dbReference>
<evidence type="ECO:0000256" key="2">
    <source>
        <dbReference type="ARBA" id="ARBA00023224"/>
    </source>
</evidence>
<protein>
    <submittedName>
        <fullName evidence="8">Methyl-accepting chemotaxis sensory transducer with Pas/Pac sensor</fullName>
    </submittedName>
</protein>
<dbReference type="EMBL" id="CYHA01000002">
    <property type="protein sequence ID" value="CUA82114.1"/>
    <property type="molecule type" value="Genomic_DNA"/>
</dbReference>
<evidence type="ECO:0000256" key="1">
    <source>
        <dbReference type="ARBA" id="ARBA00004370"/>
    </source>
</evidence>
<dbReference type="GO" id="GO:0006935">
    <property type="term" value="P:chemotaxis"/>
    <property type="evidence" value="ECO:0007669"/>
    <property type="project" value="InterPro"/>
</dbReference>
<dbReference type="InterPro" id="IPR004089">
    <property type="entry name" value="MCPsignal_dom"/>
</dbReference>
<dbReference type="CDD" id="cd00130">
    <property type="entry name" value="PAS"/>
    <property type="match status" value="1"/>
</dbReference>
<reference evidence="9" key="1">
    <citation type="submission" date="2015-08" db="EMBL/GenBank/DDBJ databases">
        <authorList>
            <person name="Varghese N."/>
        </authorList>
    </citation>
    <scope>NUCLEOTIDE SEQUENCE [LARGE SCALE GENOMIC DNA]</scope>
    <source>
        <strain evidence="9">DSM 17901</strain>
    </source>
</reference>
<dbReference type="RefSeq" id="WP_055433481.1">
    <property type="nucleotide sequence ID" value="NZ_CYHA01000002.1"/>
</dbReference>
<dbReference type="InterPro" id="IPR000014">
    <property type="entry name" value="PAS"/>
</dbReference>
<dbReference type="Proteomes" id="UP000243535">
    <property type="component" value="Unassembled WGS sequence"/>
</dbReference>
<dbReference type="SUPFAM" id="SSF55785">
    <property type="entry name" value="PYP-like sensor domain (PAS domain)"/>
    <property type="match status" value="1"/>
</dbReference>
<dbReference type="OrthoDB" id="9806477at2"/>
<accession>A0A0K6GUB5</accession>
<dbReference type="PANTHER" id="PTHR32089:SF112">
    <property type="entry name" value="LYSOZYME-LIKE PROTEIN-RELATED"/>
    <property type="match status" value="1"/>
</dbReference>
<dbReference type="FunFam" id="1.10.287.950:FF:000001">
    <property type="entry name" value="Methyl-accepting chemotaxis sensory transducer"/>
    <property type="match status" value="1"/>
</dbReference>
<evidence type="ECO:0000313" key="8">
    <source>
        <dbReference type="EMBL" id="CUA82114.1"/>
    </source>
</evidence>
<feature type="domain" description="HAMP" evidence="7">
    <location>
        <begin position="193"/>
        <end position="245"/>
    </location>
</feature>
<proteinExistence type="inferred from homology"/>
<dbReference type="AlphaFoldDB" id="A0A0K6GUB5"/>
<evidence type="ECO:0000313" key="9">
    <source>
        <dbReference type="Proteomes" id="UP000243535"/>
    </source>
</evidence>
<dbReference type="PROSITE" id="PS50112">
    <property type="entry name" value="PAS"/>
    <property type="match status" value="1"/>
</dbReference>
<name>A0A0K6GUB5_9NEIS</name>
<dbReference type="CDD" id="cd11386">
    <property type="entry name" value="MCP_signal"/>
    <property type="match status" value="1"/>
</dbReference>
<dbReference type="InterPro" id="IPR013655">
    <property type="entry name" value="PAS_fold_3"/>
</dbReference>
<dbReference type="PRINTS" id="PR00260">
    <property type="entry name" value="CHEMTRNSDUCR"/>
</dbReference>
<comment type="subcellular location">
    <subcellularLocation>
        <location evidence="1">Membrane</location>
    </subcellularLocation>
</comment>
<dbReference type="PROSITE" id="PS50885">
    <property type="entry name" value="HAMP"/>
    <property type="match status" value="1"/>
</dbReference>
<dbReference type="InterPro" id="IPR004090">
    <property type="entry name" value="Chemotax_Me-accpt_rcpt"/>
</dbReference>
<comment type="similarity">
    <text evidence="3">Belongs to the methyl-accepting chemotaxis (MCP) protein family.</text>
</comment>
<dbReference type="Gene3D" id="3.30.450.20">
    <property type="entry name" value="PAS domain"/>
    <property type="match status" value="1"/>
</dbReference>
<dbReference type="SUPFAM" id="SSF58104">
    <property type="entry name" value="Methyl-accepting chemotaxis protein (MCP) signaling domain"/>
    <property type="match status" value="1"/>
</dbReference>
<dbReference type="SMART" id="SM00283">
    <property type="entry name" value="MA"/>
    <property type="match status" value="1"/>
</dbReference>
<evidence type="ECO:0000256" key="3">
    <source>
        <dbReference type="ARBA" id="ARBA00029447"/>
    </source>
</evidence>
<feature type="domain" description="PAS" evidence="6">
    <location>
        <begin position="20"/>
        <end position="75"/>
    </location>
</feature>